<proteinExistence type="predicted"/>
<dbReference type="OrthoDB" id="10676451at2759"/>
<evidence type="ECO:0000313" key="1">
    <source>
        <dbReference type="EMBL" id="KAH7069352.1"/>
    </source>
</evidence>
<gene>
    <name evidence="1" type="ORF">FB567DRAFT_555172</name>
</gene>
<dbReference type="EMBL" id="JAGMVJ010000030">
    <property type="protein sequence ID" value="KAH7069352.1"/>
    <property type="molecule type" value="Genomic_DNA"/>
</dbReference>
<evidence type="ECO:0000313" key="2">
    <source>
        <dbReference type="Proteomes" id="UP000813461"/>
    </source>
</evidence>
<organism evidence="1 2">
    <name type="scientific">Paraphoma chrysanthemicola</name>
    <dbReference type="NCBI Taxonomy" id="798071"/>
    <lineage>
        <taxon>Eukaryota</taxon>
        <taxon>Fungi</taxon>
        <taxon>Dikarya</taxon>
        <taxon>Ascomycota</taxon>
        <taxon>Pezizomycotina</taxon>
        <taxon>Dothideomycetes</taxon>
        <taxon>Pleosporomycetidae</taxon>
        <taxon>Pleosporales</taxon>
        <taxon>Pleosporineae</taxon>
        <taxon>Phaeosphaeriaceae</taxon>
        <taxon>Paraphoma</taxon>
    </lineage>
</organism>
<evidence type="ECO:0008006" key="3">
    <source>
        <dbReference type="Google" id="ProtNLM"/>
    </source>
</evidence>
<reference evidence="1" key="1">
    <citation type="journal article" date="2021" name="Nat. Commun.">
        <title>Genetic determinants of endophytism in the Arabidopsis root mycobiome.</title>
        <authorList>
            <person name="Mesny F."/>
            <person name="Miyauchi S."/>
            <person name="Thiergart T."/>
            <person name="Pickel B."/>
            <person name="Atanasova L."/>
            <person name="Karlsson M."/>
            <person name="Huettel B."/>
            <person name="Barry K.W."/>
            <person name="Haridas S."/>
            <person name="Chen C."/>
            <person name="Bauer D."/>
            <person name="Andreopoulos W."/>
            <person name="Pangilinan J."/>
            <person name="LaButti K."/>
            <person name="Riley R."/>
            <person name="Lipzen A."/>
            <person name="Clum A."/>
            <person name="Drula E."/>
            <person name="Henrissat B."/>
            <person name="Kohler A."/>
            <person name="Grigoriev I.V."/>
            <person name="Martin F.M."/>
            <person name="Hacquard S."/>
        </authorList>
    </citation>
    <scope>NUCLEOTIDE SEQUENCE</scope>
    <source>
        <strain evidence="1">MPI-SDFR-AT-0120</strain>
    </source>
</reference>
<sequence length="407" mass="45676">MSAATQLNSSNFLKLPDELLDWVLKYCSSSQTDLRHLCLTCRTLQPIAQQLLFREVRFNVHNCIGKSACKQLLQSLGALATDDADAPSISTTTADNGNTPGTQLLSHIQSVSLQLSCENNCAPIDISLANLLQLATNVRTVSLAVTNIPKKWQSDLHSADIDVSRFPKNSFPEALQLLRAVPSARCSKNLVKLELVLERGKSDEFAWFIQPDMKLTSLTAELTGRGSLWDDVMSPRLAHSQDTLKRLVITEAKEEQGLSRAETSPFDLSDFGCLTEIRIPAGLWFRWGAFGCTHRLIPGHNGYVWDQFDRRPLILHLLPKSLETSSSRFHLPGRHFLRRNTSAQRLAALLPRFAGTCFEDAPGVMEDLRPWPHNNIALDYRMPEELERTFKHAGVKLIMRLRGGQRR</sequence>
<dbReference type="AlphaFoldDB" id="A0A8K0QU61"/>
<comment type="caution">
    <text evidence="1">The sequence shown here is derived from an EMBL/GenBank/DDBJ whole genome shotgun (WGS) entry which is preliminary data.</text>
</comment>
<dbReference type="Proteomes" id="UP000813461">
    <property type="component" value="Unassembled WGS sequence"/>
</dbReference>
<accession>A0A8K0QU61</accession>
<protein>
    <recommendedName>
        <fullName evidence="3">F-box domain-containing protein</fullName>
    </recommendedName>
</protein>
<name>A0A8K0QU61_9PLEO</name>
<keyword evidence="2" id="KW-1185">Reference proteome</keyword>